<gene>
    <name evidence="1" type="ORF">M9H77_32342</name>
</gene>
<protein>
    <submittedName>
        <fullName evidence="1">Uncharacterized protein</fullName>
    </submittedName>
</protein>
<accession>A0ACC0A440</accession>
<reference evidence="2" key="1">
    <citation type="journal article" date="2023" name="Nat. Plants">
        <title>Single-cell RNA sequencing provides a high-resolution roadmap for understanding the multicellular compartmentation of specialized metabolism.</title>
        <authorList>
            <person name="Sun S."/>
            <person name="Shen X."/>
            <person name="Li Y."/>
            <person name="Li Y."/>
            <person name="Wang S."/>
            <person name="Li R."/>
            <person name="Zhang H."/>
            <person name="Shen G."/>
            <person name="Guo B."/>
            <person name="Wei J."/>
            <person name="Xu J."/>
            <person name="St-Pierre B."/>
            <person name="Chen S."/>
            <person name="Sun C."/>
        </authorList>
    </citation>
    <scope>NUCLEOTIDE SEQUENCE [LARGE SCALE GENOMIC DNA]</scope>
</reference>
<evidence type="ECO:0000313" key="2">
    <source>
        <dbReference type="Proteomes" id="UP001060085"/>
    </source>
</evidence>
<proteinExistence type="predicted"/>
<dbReference type="EMBL" id="CM044707">
    <property type="protein sequence ID" value="KAI5655155.1"/>
    <property type="molecule type" value="Genomic_DNA"/>
</dbReference>
<dbReference type="Proteomes" id="UP001060085">
    <property type="component" value="Linkage Group LG07"/>
</dbReference>
<evidence type="ECO:0000313" key="1">
    <source>
        <dbReference type="EMBL" id="KAI5655155.1"/>
    </source>
</evidence>
<keyword evidence="2" id="KW-1185">Reference proteome</keyword>
<comment type="caution">
    <text evidence="1">The sequence shown here is derived from an EMBL/GenBank/DDBJ whole genome shotgun (WGS) entry which is preliminary data.</text>
</comment>
<sequence>MEDISDQSKLFVGGVSWETTEQTLTEHFSRYGTVVDSVIARDRLNGNPRGFAFVSFSEPAAVDLALQDSHDILGRTVEVKKAIPRSEQHQSKQQHRNSRTNFRTDDKFRTKKIFVGGLSANLNEEEFKGYFEKFGRITDVVVMHDNTTHRPRGFGFITFDSEEAVEKVVQNNFHQLNGKLVEVKRAIPKEGNSSSNGYNGRAGSGRGFNNSTHRGIYPPYSPSYGLLPNYGSVTGFGGITGYPYGPGVFCGSYPSGGYYGIGYGAPYAPRIPWNASPMVGVRGSPLTYGNSASSHPNMNGGFRDISAITNGYNGMMGMEVSGKSGSDGDVQRTD</sequence>
<name>A0ACC0A440_CATRO</name>
<organism evidence="1 2">
    <name type="scientific">Catharanthus roseus</name>
    <name type="common">Madagascar periwinkle</name>
    <name type="synonym">Vinca rosea</name>
    <dbReference type="NCBI Taxonomy" id="4058"/>
    <lineage>
        <taxon>Eukaryota</taxon>
        <taxon>Viridiplantae</taxon>
        <taxon>Streptophyta</taxon>
        <taxon>Embryophyta</taxon>
        <taxon>Tracheophyta</taxon>
        <taxon>Spermatophyta</taxon>
        <taxon>Magnoliopsida</taxon>
        <taxon>eudicotyledons</taxon>
        <taxon>Gunneridae</taxon>
        <taxon>Pentapetalae</taxon>
        <taxon>asterids</taxon>
        <taxon>lamiids</taxon>
        <taxon>Gentianales</taxon>
        <taxon>Apocynaceae</taxon>
        <taxon>Rauvolfioideae</taxon>
        <taxon>Vinceae</taxon>
        <taxon>Catharanthinae</taxon>
        <taxon>Catharanthus</taxon>
    </lineage>
</organism>